<protein>
    <submittedName>
        <fullName evidence="3">Lysyl-tRNA synthetase</fullName>
    </submittedName>
</protein>
<dbReference type="GO" id="GO:0005829">
    <property type="term" value="C:cytosol"/>
    <property type="evidence" value="ECO:0007669"/>
    <property type="project" value="TreeGrafter"/>
</dbReference>
<accession>E3ZLQ2</accession>
<dbReference type="AlphaFoldDB" id="E3ZLQ2"/>
<feature type="domain" description="OB" evidence="2">
    <location>
        <begin position="63"/>
        <end position="109"/>
    </location>
</feature>
<feature type="non-terminal residue" evidence="3">
    <location>
        <position position="113"/>
    </location>
</feature>
<comment type="caution">
    <text evidence="3">The sequence shown here is derived from an EMBL/GenBank/DDBJ whole genome shotgun (WGS) entry which is preliminary data.</text>
</comment>
<dbReference type="Pfam" id="PF01336">
    <property type="entry name" value="tRNA_anti-codon"/>
    <property type="match status" value="1"/>
</dbReference>
<dbReference type="EMBL" id="ADXJ01000135">
    <property type="protein sequence ID" value="EFS01446.1"/>
    <property type="molecule type" value="Genomic_DNA"/>
</dbReference>
<dbReference type="PANTHER" id="PTHR42918">
    <property type="entry name" value="LYSYL-TRNA SYNTHETASE"/>
    <property type="match status" value="1"/>
</dbReference>
<gene>
    <name evidence="3" type="ORF">NT03LS_0337</name>
</gene>
<keyword evidence="3" id="KW-0436">Ligase</keyword>
<sequence>MSNENHEELNDQLIVRREKVETLREEGVDPFGGKFIRSISPEEIETKFADKSKEELEEASIEVTVAGRIMTKRVKGKVGFTHIQDRFHQLQIYIRKDAIGEDAYAVFKIADLG</sequence>
<reference evidence="3 4" key="1">
    <citation type="journal article" date="2010" name="Microbiol. Resour. Announc.">
        <title>Comparative genomics of the bacterial genus Listeria: Genome evolution is characterized by limited gene acquisition and limited gene loss.</title>
        <authorList>
            <person name="den Bakker H.C."/>
            <person name="Cummings C.A."/>
            <person name="Ferreira V."/>
            <person name="Vatta P."/>
            <person name="Orsi R.H."/>
            <person name="Degoricija L."/>
            <person name="Barker M."/>
            <person name="Petrauskene O."/>
            <person name="Furtado M.R."/>
            <person name="Wiedmann M."/>
        </authorList>
    </citation>
    <scope>NUCLEOTIDE SEQUENCE [LARGE SCALE GENOMIC DNA]</scope>
    <source>
        <strain evidence="3 4">FSL N1-067</strain>
    </source>
</reference>
<dbReference type="GO" id="GO:0006430">
    <property type="term" value="P:lysyl-tRNA aminoacylation"/>
    <property type="evidence" value="ECO:0007669"/>
    <property type="project" value="TreeGrafter"/>
</dbReference>
<evidence type="ECO:0000259" key="2">
    <source>
        <dbReference type="Pfam" id="PF01336"/>
    </source>
</evidence>
<evidence type="ECO:0000256" key="1">
    <source>
        <dbReference type="ARBA" id="ARBA00022741"/>
    </source>
</evidence>
<keyword evidence="3" id="KW-0030">Aminoacyl-tRNA synthetase</keyword>
<dbReference type="InterPro" id="IPR012340">
    <property type="entry name" value="NA-bd_OB-fold"/>
</dbReference>
<keyword evidence="1" id="KW-0547">Nucleotide-binding</keyword>
<dbReference type="GO" id="GO:0000049">
    <property type="term" value="F:tRNA binding"/>
    <property type="evidence" value="ECO:0007669"/>
    <property type="project" value="TreeGrafter"/>
</dbReference>
<dbReference type="PANTHER" id="PTHR42918:SF15">
    <property type="entry name" value="LYSINE--TRNA LIGASE, CHLOROPLASTIC_MITOCHONDRIAL"/>
    <property type="match status" value="1"/>
</dbReference>
<dbReference type="SUPFAM" id="SSF50249">
    <property type="entry name" value="Nucleic acid-binding proteins"/>
    <property type="match status" value="1"/>
</dbReference>
<dbReference type="HOGENOM" id="CLU_2151104_0_0_9"/>
<dbReference type="InterPro" id="IPR004365">
    <property type="entry name" value="NA-bd_OB_tRNA"/>
</dbReference>
<evidence type="ECO:0000313" key="3">
    <source>
        <dbReference type="EMBL" id="EFS01446.1"/>
    </source>
</evidence>
<dbReference type="Gene3D" id="2.40.50.140">
    <property type="entry name" value="Nucleic acid-binding proteins"/>
    <property type="match status" value="1"/>
</dbReference>
<proteinExistence type="predicted"/>
<evidence type="ECO:0000313" key="4">
    <source>
        <dbReference type="Proteomes" id="UP000004302"/>
    </source>
</evidence>
<dbReference type="GO" id="GO:0004824">
    <property type="term" value="F:lysine-tRNA ligase activity"/>
    <property type="evidence" value="ECO:0007669"/>
    <property type="project" value="TreeGrafter"/>
</dbReference>
<dbReference type="Proteomes" id="UP000004302">
    <property type="component" value="Chromosome"/>
</dbReference>
<name>E3ZLQ2_LISSE</name>
<organism evidence="3 4">
    <name type="scientific">Listeria seeligeri FSL N1-067</name>
    <dbReference type="NCBI Taxonomy" id="702453"/>
    <lineage>
        <taxon>Bacteria</taxon>
        <taxon>Bacillati</taxon>
        <taxon>Bacillota</taxon>
        <taxon>Bacilli</taxon>
        <taxon>Bacillales</taxon>
        <taxon>Listeriaceae</taxon>
        <taxon>Listeria</taxon>
    </lineage>
</organism>
<dbReference type="RefSeq" id="WP_003745306.1">
    <property type="nucleotide sequence ID" value="NZ_CM001051.1"/>
</dbReference>